<dbReference type="InterPro" id="IPR005467">
    <property type="entry name" value="His_kinase_dom"/>
</dbReference>
<accession>A0A078MQR4</accession>
<evidence type="ECO:0000256" key="12">
    <source>
        <dbReference type="ARBA" id="ARBA00023012"/>
    </source>
</evidence>
<dbReference type="InterPro" id="IPR000014">
    <property type="entry name" value="PAS"/>
</dbReference>
<dbReference type="InterPro" id="IPR003594">
    <property type="entry name" value="HATPase_dom"/>
</dbReference>
<dbReference type="PATRIC" id="fig|1461584.3.peg.1070"/>
<dbReference type="GO" id="GO:0000160">
    <property type="term" value="P:phosphorelay signal transduction system"/>
    <property type="evidence" value="ECO:0007669"/>
    <property type="project" value="UniProtKB-KW"/>
</dbReference>
<dbReference type="AlphaFoldDB" id="A0A078MQR4"/>
<evidence type="ECO:0000256" key="5">
    <source>
        <dbReference type="ARBA" id="ARBA00022553"/>
    </source>
</evidence>
<dbReference type="PROSITE" id="PS50109">
    <property type="entry name" value="HIS_KIN"/>
    <property type="match status" value="1"/>
</dbReference>
<dbReference type="CDD" id="cd00130">
    <property type="entry name" value="PAS"/>
    <property type="match status" value="1"/>
</dbReference>
<keyword evidence="10" id="KW-0067">ATP-binding</keyword>
<evidence type="ECO:0000259" key="15">
    <source>
        <dbReference type="PROSITE" id="PS50112"/>
    </source>
</evidence>
<feature type="domain" description="Histidine kinase" evidence="14">
    <location>
        <begin position="338"/>
        <end position="528"/>
    </location>
</feature>
<proteinExistence type="predicted"/>
<evidence type="ECO:0000256" key="13">
    <source>
        <dbReference type="ARBA" id="ARBA00023136"/>
    </source>
</evidence>
<protein>
    <recommendedName>
        <fullName evidence="3">histidine kinase</fullName>
        <ecNumber evidence="3">2.7.13.3</ecNumber>
    </recommendedName>
</protein>
<evidence type="ECO:0000256" key="8">
    <source>
        <dbReference type="ARBA" id="ARBA00022741"/>
    </source>
</evidence>
<evidence type="ECO:0000259" key="14">
    <source>
        <dbReference type="PROSITE" id="PS50109"/>
    </source>
</evidence>
<evidence type="ECO:0000256" key="4">
    <source>
        <dbReference type="ARBA" id="ARBA00022475"/>
    </source>
</evidence>
<evidence type="ECO:0000256" key="2">
    <source>
        <dbReference type="ARBA" id="ARBA00004651"/>
    </source>
</evidence>
<dbReference type="Gene3D" id="3.30.565.10">
    <property type="entry name" value="Histidine kinase-like ATPase, C-terminal domain"/>
    <property type="match status" value="1"/>
</dbReference>
<evidence type="ECO:0000256" key="9">
    <source>
        <dbReference type="ARBA" id="ARBA00022777"/>
    </source>
</evidence>
<evidence type="ECO:0000256" key="7">
    <source>
        <dbReference type="ARBA" id="ARBA00022692"/>
    </source>
</evidence>
<gene>
    <name evidence="16" type="primary">dcuS</name>
    <name evidence="16" type="ORF">BN1051_01079</name>
</gene>
<dbReference type="PRINTS" id="PR00344">
    <property type="entry name" value="BCTRLSENSOR"/>
</dbReference>
<dbReference type="SUPFAM" id="SSF103190">
    <property type="entry name" value="Sensory domain-like"/>
    <property type="match status" value="1"/>
</dbReference>
<evidence type="ECO:0000256" key="6">
    <source>
        <dbReference type="ARBA" id="ARBA00022679"/>
    </source>
</evidence>
<dbReference type="InterPro" id="IPR029151">
    <property type="entry name" value="Sensor-like_sf"/>
</dbReference>
<dbReference type="EMBL" id="LN483070">
    <property type="protein sequence ID" value="CEA07757.1"/>
    <property type="molecule type" value="Genomic_DNA"/>
</dbReference>
<feature type="domain" description="PAS" evidence="15">
    <location>
        <begin position="208"/>
        <end position="245"/>
    </location>
</feature>
<keyword evidence="6" id="KW-0808">Transferase</keyword>
<dbReference type="GO" id="GO:0005886">
    <property type="term" value="C:plasma membrane"/>
    <property type="evidence" value="ECO:0007669"/>
    <property type="project" value="UniProtKB-SubCell"/>
</dbReference>
<dbReference type="PANTHER" id="PTHR45436:SF5">
    <property type="entry name" value="SENSOR HISTIDINE KINASE TRCS"/>
    <property type="match status" value="1"/>
</dbReference>
<dbReference type="PROSITE" id="PS50112">
    <property type="entry name" value="PAS"/>
    <property type="match status" value="1"/>
</dbReference>
<keyword evidence="7" id="KW-0812">Transmembrane</keyword>
<evidence type="ECO:0000256" key="11">
    <source>
        <dbReference type="ARBA" id="ARBA00022989"/>
    </source>
</evidence>
<sequence>MRRGSLASRLFLGQLAFILLVSGGLGLELYAEAEDNAYNATADRMLAVAGTAAASSVVREAVEPPVSGAGLQEYAKGVMERVGVDFLTIMDTDRTRFSHPDPEQIGRPYIGTIEPALAGGTLTETYTGTLGPSVRAIVPVTGDDGAVLGLVAAGTTVDRVDLVRDAQLPELLLHTGIALVLGTAGSLLLSRYLNRATHGLGPQELLHMFTFYDSALHSVQDGLVLLDPRGDVVLYNDQAAALLGLPEGGRGPHRPEQLDLPEPLRQLLRSGRDAREEIHLTGRHVLVVNQAAALSAGPKPRRFGTVTTLRDHTDIESLTGEVANLRTLADALNAQTHEHANRIHTLVSLIELDRREDALRFATADLERSQQLNDEVLAAVAEPAVTALLMGKAAQARERGLELDIRADDGRGGPWTGDGIDPVELVTIIGNLLDNAFDAAAARVELHLSSDGRGPVIEARDDGPGVAPDVLTRIFDRGFSTKAPRPGTGAGRGVGLALVQQAVTRLDGSIEVLPGAGARFRVLLPAAVPEGAQ</sequence>
<dbReference type="Pfam" id="PF02518">
    <property type="entry name" value="HATPase_c"/>
    <property type="match status" value="1"/>
</dbReference>
<dbReference type="InterPro" id="IPR033463">
    <property type="entry name" value="sCache_3"/>
</dbReference>
<evidence type="ECO:0000256" key="3">
    <source>
        <dbReference type="ARBA" id="ARBA00012438"/>
    </source>
</evidence>
<dbReference type="GO" id="GO:0004673">
    <property type="term" value="F:protein histidine kinase activity"/>
    <property type="evidence" value="ECO:0007669"/>
    <property type="project" value="UniProtKB-EC"/>
</dbReference>
<dbReference type="SMART" id="SM00387">
    <property type="entry name" value="HATPase_c"/>
    <property type="match status" value="1"/>
</dbReference>
<keyword evidence="8" id="KW-0547">Nucleotide-binding</keyword>
<dbReference type="InterPro" id="IPR004358">
    <property type="entry name" value="Sig_transdc_His_kin-like_C"/>
</dbReference>
<dbReference type="GO" id="GO:0005524">
    <property type="term" value="F:ATP binding"/>
    <property type="evidence" value="ECO:0007669"/>
    <property type="project" value="UniProtKB-KW"/>
</dbReference>
<keyword evidence="5" id="KW-0597">Phosphoprotein</keyword>
<evidence type="ECO:0000313" key="16">
    <source>
        <dbReference type="EMBL" id="CEA07757.1"/>
    </source>
</evidence>
<keyword evidence="9 16" id="KW-0418">Kinase</keyword>
<dbReference type="Pfam" id="PF17203">
    <property type="entry name" value="sCache_3_2"/>
    <property type="match status" value="1"/>
</dbReference>
<keyword evidence="11" id="KW-1133">Transmembrane helix</keyword>
<evidence type="ECO:0000256" key="1">
    <source>
        <dbReference type="ARBA" id="ARBA00000085"/>
    </source>
</evidence>
<dbReference type="InterPro" id="IPR050428">
    <property type="entry name" value="TCS_sensor_his_kinase"/>
</dbReference>
<dbReference type="SUPFAM" id="SSF55785">
    <property type="entry name" value="PYP-like sensor domain (PAS domain)"/>
    <property type="match status" value="1"/>
</dbReference>
<dbReference type="InterPro" id="IPR036890">
    <property type="entry name" value="HATPase_C_sf"/>
</dbReference>
<dbReference type="SUPFAM" id="SSF55874">
    <property type="entry name" value="ATPase domain of HSP90 chaperone/DNA topoisomerase II/histidine kinase"/>
    <property type="match status" value="1"/>
</dbReference>
<dbReference type="InterPro" id="IPR035965">
    <property type="entry name" value="PAS-like_dom_sf"/>
</dbReference>
<dbReference type="EC" id="2.7.13.3" evidence="3"/>
<keyword evidence="12" id="KW-0902">Two-component regulatory system</keyword>
<comment type="catalytic activity">
    <reaction evidence="1">
        <text>ATP + protein L-histidine = ADP + protein N-phospho-L-histidine.</text>
        <dbReference type="EC" id="2.7.13.3"/>
    </reaction>
</comment>
<reference evidence="16" key="1">
    <citation type="submission" date="2014-07" db="EMBL/GenBank/DDBJ databases">
        <authorList>
            <person name="Urmite Genomes Urmite Genomes"/>
        </authorList>
    </citation>
    <scope>NUCLEOTIDE SEQUENCE</scope>
    <source>
        <strain evidence="16">11W110_air</strain>
    </source>
</reference>
<name>A0A078MQR4_9MICC</name>
<evidence type="ECO:0000256" key="10">
    <source>
        <dbReference type="ARBA" id="ARBA00022840"/>
    </source>
</evidence>
<dbReference type="Gene3D" id="3.30.450.20">
    <property type="entry name" value="PAS domain"/>
    <property type="match status" value="2"/>
</dbReference>
<organism evidence="16">
    <name type="scientific">Arthrobacter saudimassiliensis</name>
    <dbReference type="NCBI Taxonomy" id="1461584"/>
    <lineage>
        <taxon>Bacteria</taxon>
        <taxon>Bacillati</taxon>
        <taxon>Actinomycetota</taxon>
        <taxon>Actinomycetes</taxon>
        <taxon>Micrococcales</taxon>
        <taxon>Micrococcaceae</taxon>
        <taxon>Arthrobacter</taxon>
    </lineage>
</organism>
<dbReference type="PANTHER" id="PTHR45436">
    <property type="entry name" value="SENSOR HISTIDINE KINASE YKOH"/>
    <property type="match status" value="1"/>
</dbReference>
<comment type="subcellular location">
    <subcellularLocation>
        <location evidence="2">Cell membrane</location>
        <topology evidence="2">Multi-pass membrane protein</topology>
    </subcellularLocation>
</comment>
<keyword evidence="4" id="KW-1003">Cell membrane</keyword>
<keyword evidence="13" id="KW-0472">Membrane</keyword>